<dbReference type="InterPro" id="IPR003653">
    <property type="entry name" value="Peptidase_C48_C"/>
</dbReference>
<evidence type="ECO:0000259" key="4">
    <source>
        <dbReference type="Pfam" id="PF02902"/>
    </source>
</evidence>
<dbReference type="SUPFAM" id="SSF54001">
    <property type="entry name" value="Cysteine proteinases"/>
    <property type="match status" value="1"/>
</dbReference>
<keyword evidence="3" id="KW-0378">Hydrolase</keyword>
<feature type="domain" description="Ubiquitin-like protease family profile" evidence="4">
    <location>
        <begin position="165"/>
        <end position="202"/>
    </location>
</feature>
<dbReference type="Pfam" id="PF02902">
    <property type="entry name" value="Peptidase_C48"/>
    <property type="match status" value="1"/>
</dbReference>
<evidence type="ECO:0000313" key="6">
    <source>
        <dbReference type="Proteomes" id="UP001412067"/>
    </source>
</evidence>
<dbReference type="InterPro" id="IPR038765">
    <property type="entry name" value="Papain-like_cys_pep_sf"/>
</dbReference>
<evidence type="ECO:0000256" key="3">
    <source>
        <dbReference type="ARBA" id="ARBA00022801"/>
    </source>
</evidence>
<sequence length="226" mass="26181">MKSYSVRRNTFLLGKCYVKFTVNEVACILGLPNRGRGFYFQRIPLSNCKHKDLVQEIVALTNEEASSTLELRRVNALVRYVLTVLFFPLKDLKVPTCILDFQVLDDFEAVNWPMTIHSFLHSHFARMSHATAREEMTNLGYLEGCTAILVVKKNTNFLYFSIKIAADVIMIPCHVASHWVLLVGNLKGRYWDFYDSLPNPMHRTSLRENVCYYILQCNCKIFIFHA</sequence>
<comment type="caution">
    <text evidence="5">The sequence shown here is derived from an EMBL/GenBank/DDBJ whole genome shotgun (WGS) entry which is preliminary data.</text>
</comment>
<gene>
    <name evidence="5" type="ORF">KSP40_PGU004961</name>
</gene>
<reference evidence="5 6" key="1">
    <citation type="journal article" date="2022" name="Nat. Plants">
        <title>Genomes of leafy and leafless Platanthera orchids illuminate the evolution of mycoheterotrophy.</title>
        <authorList>
            <person name="Li M.H."/>
            <person name="Liu K.W."/>
            <person name="Li Z."/>
            <person name="Lu H.C."/>
            <person name="Ye Q.L."/>
            <person name="Zhang D."/>
            <person name="Wang J.Y."/>
            <person name="Li Y.F."/>
            <person name="Zhong Z.M."/>
            <person name="Liu X."/>
            <person name="Yu X."/>
            <person name="Liu D.K."/>
            <person name="Tu X.D."/>
            <person name="Liu B."/>
            <person name="Hao Y."/>
            <person name="Liao X.Y."/>
            <person name="Jiang Y.T."/>
            <person name="Sun W.H."/>
            <person name="Chen J."/>
            <person name="Chen Y.Q."/>
            <person name="Ai Y."/>
            <person name="Zhai J.W."/>
            <person name="Wu S.S."/>
            <person name="Zhou Z."/>
            <person name="Hsiao Y.Y."/>
            <person name="Wu W.L."/>
            <person name="Chen Y.Y."/>
            <person name="Lin Y.F."/>
            <person name="Hsu J.L."/>
            <person name="Li C.Y."/>
            <person name="Wang Z.W."/>
            <person name="Zhao X."/>
            <person name="Zhong W.Y."/>
            <person name="Ma X.K."/>
            <person name="Ma L."/>
            <person name="Huang J."/>
            <person name="Chen G.Z."/>
            <person name="Huang M.Z."/>
            <person name="Huang L."/>
            <person name="Peng D.H."/>
            <person name="Luo Y.B."/>
            <person name="Zou S.Q."/>
            <person name="Chen S.P."/>
            <person name="Lan S."/>
            <person name="Tsai W.C."/>
            <person name="Van de Peer Y."/>
            <person name="Liu Z.J."/>
        </authorList>
    </citation>
    <scope>NUCLEOTIDE SEQUENCE [LARGE SCALE GENOMIC DNA]</scope>
    <source>
        <strain evidence="5">Lor288</strain>
    </source>
</reference>
<evidence type="ECO:0000313" key="5">
    <source>
        <dbReference type="EMBL" id="KAK8964456.1"/>
    </source>
</evidence>
<comment type="similarity">
    <text evidence="1">Belongs to the peptidase C48 family.</text>
</comment>
<organism evidence="5 6">
    <name type="scientific">Platanthera guangdongensis</name>
    <dbReference type="NCBI Taxonomy" id="2320717"/>
    <lineage>
        <taxon>Eukaryota</taxon>
        <taxon>Viridiplantae</taxon>
        <taxon>Streptophyta</taxon>
        <taxon>Embryophyta</taxon>
        <taxon>Tracheophyta</taxon>
        <taxon>Spermatophyta</taxon>
        <taxon>Magnoliopsida</taxon>
        <taxon>Liliopsida</taxon>
        <taxon>Asparagales</taxon>
        <taxon>Orchidaceae</taxon>
        <taxon>Orchidoideae</taxon>
        <taxon>Orchideae</taxon>
        <taxon>Orchidinae</taxon>
        <taxon>Platanthera</taxon>
    </lineage>
</organism>
<dbReference type="EMBL" id="JBBWWR010000007">
    <property type="protein sequence ID" value="KAK8964456.1"/>
    <property type="molecule type" value="Genomic_DNA"/>
</dbReference>
<evidence type="ECO:0000256" key="1">
    <source>
        <dbReference type="ARBA" id="ARBA00005234"/>
    </source>
</evidence>
<dbReference type="Proteomes" id="UP001412067">
    <property type="component" value="Unassembled WGS sequence"/>
</dbReference>
<proteinExistence type="inferred from homology"/>
<dbReference type="Gene3D" id="3.40.395.10">
    <property type="entry name" value="Adenoviral Proteinase, Chain A"/>
    <property type="match status" value="1"/>
</dbReference>
<protein>
    <recommendedName>
        <fullName evidence="4">Ubiquitin-like protease family profile domain-containing protein</fullName>
    </recommendedName>
</protein>
<name>A0ABR2MK66_9ASPA</name>
<accession>A0ABR2MK66</accession>
<keyword evidence="2" id="KW-0645">Protease</keyword>
<keyword evidence="6" id="KW-1185">Reference proteome</keyword>
<evidence type="ECO:0000256" key="2">
    <source>
        <dbReference type="ARBA" id="ARBA00022670"/>
    </source>
</evidence>